<dbReference type="SMART" id="SM00448">
    <property type="entry name" value="REC"/>
    <property type="match status" value="1"/>
</dbReference>
<dbReference type="InterPro" id="IPR050595">
    <property type="entry name" value="Bact_response_regulator"/>
</dbReference>
<dbReference type="PANTHER" id="PTHR44591:SF14">
    <property type="entry name" value="PROTEIN PILG"/>
    <property type="match status" value="1"/>
</dbReference>
<dbReference type="GO" id="GO:0000160">
    <property type="term" value="P:phosphorelay signal transduction system"/>
    <property type="evidence" value="ECO:0007669"/>
    <property type="project" value="UniProtKB-KW"/>
</dbReference>
<dbReference type="SUPFAM" id="SSF52172">
    <property type="entry name" value="CheY-like"/>
    <property type="match status" value="1"/>
</dbReference>
<evidence type="ECO:0000313" key="5">
    <source>
        <dbReference type="EMBL" id="TDT78087.1"/>
    </source>
</evidence>
<dbReference type="Proteomes" id="UP000294563">
    <property type="component" value="Unassembled WGS sequence"/>
</dbReference>
<dbReference type="PROSITE" id="PS50110">
    <property type="entry name" value="RESPONSE_REGULATORY"/>
    <property type="match status" value="1"/>
</dbReference>
<dbReference type="AlphaFoldDB" id="A0A4R7LPN0"/>
<evidence type="ECO:0000259" key="4">
    <source>
        <dbReference type="PROSITE" id="PS50110"/>
    </source>
</evidence>
<dbReference type="InterPro" id="IPR011006">
    <property type="entry name" value="CheY-like_superfamily"/>
</dbReference>
<dbReference type="RefSeq" id="WP_134013663.1">
    <property type="nucleotide sequence ID" value="NZ_SOBH01000001.1"/>
</dbReference>
<dbReference type="InterPro" id="IPR001789">
    <property type="entry name" value="Sig_transdc_resp-reg_receiver"/>
</dbReference>
<protein>
    <submittedName>
        <fullName evidence="5">Response regulator receiver domain-containing protein</fullName>
    </submittedName>
</protein>
<dbReference type="EMBL" id="SOBH01000001">
    <property type="protein sequence ID" value="TDT78087.1"/>
    <property type="molecule type" value="Genomic_DNA"/>
</dbReference>
<keyword evidence="2" id="KW-0902">Two-component regulatory system</keyword>
<accession>A0A4R7LPN0</accession>
<dbReference type="Gene3D" id="3.40.50.2300">
    <property type="match status" value="1"/>
</dbReference>
<dbReference type="OrthoDB" id="9801602at2"/>
<dbReference type="CDD" id="cd17574">
    <property type="entry name" value="REC_OmpR"/>
    <property type="match status" value="1"/>
</dbReference>
<name>A0A4R7LPN0_9RHOB</name>
<keyword evidence="1 3" id="KW-0597">Phosphoprotein</keyword>
<proteinExistence type="predicted"/>
<organism evidence="5 6">
    <name type="scientific">Litoreibacter halocynthiae</name>
    <dbReference type="NCBI Taxonomy" id="1242689"/>
    <lineage>
        <taxon>Bacteria</taxon>
        <taxon>Pseudomonadati</taxon>
        <taxon>Pseudomonadota</taxon>
        <taxon>Alphaproteobacteria</taxon>
        <taxon>Rhodobacterales</taxon>
        <taxon>Roseobacteraceae</taxon>
        <taxon>Litoreibacter</taxon>
    </lineage>
</organism>
<gene>
    <name evidence="5" type="ORF">BDE40_1393</name>
</gene>
<keyword evidence="6" id="KW-1185">Reference proteome</keyword>
<evidence type="ECO:0000256" key="1">
    <source>
        <dbReference type="ARBA" id="ARBA00022553"/>
    </source>
</evidence>
<comment type="caution">
    <text evidence="5">The sequence shown here is derived from an EMBL/GenBank/DDBJ whole genome shotgun (WGS) entry which is preliminary data.</text>
</comment>
<reference evidence="5 6" key="1">
    <citation type="submission" date="2019-03" db="EMBL/GenBank/DDBJ databases">
        <title>Genomic Encyclopedia of Archaeal and Bacterial Type Strains, Phase II (KMG-II): from individual species to whole genera.</title>
        <authorList>
            <person name="Goeker M."/>
        </authorList>
    </citation>
    <scope>NUCLEOTIDE SEQUENCE [LARGE SCALE GENOMIC DNA]</scope>
    <source>
        <strain evidence="5 6">DSM 29467</strain>
    </source>
</reference>
<evidence type="ECO:0000256" key="2">
    <source>
        <dbReference type="ARBA" id="ARBA00023012"/>
    </source>
</evidence>
<evidence type="ECO:0000256" key="3">
    <source>
        <dbReference type="PROSITE-ProRule" id="PRU00169"/>
    </source>
</evidence>
<dbReference type="Pfam" id="PF00072">
    <property type="entry name" value="Response_reg"/>
    <property type="match status" value="1"/>
</dbReference>
<evidence type="ECO:0000313" key="6">
    <source>
        <dbReference type="Proteomes" id="UP000294563"/>
    </source>
</evidence>
<feature type="domain" description="Response regulatory" evidence="4">
    <location>
        <begin position="4"/>
        <end position="120"/>
    </location>
</feature>
<dbReference type="PANTHER" id="PTHR44591">
    <property type="entry name" value="STRESS RESPONSE REGULATOR PROTEIN 1"/>
    <property type="match status" value="1"/>
</dbReference>
<sequence>MSKTVLLVEDEPNIIEAISFLLERDGWTVRIHSQGDDAVDAVLRVAPDVLVLDVMLPGRSGFDILRDLRSNAATKGLPILMLTARGQTKDRELAESYGVSHFMTKPFSNDEMLGKVRDLYTASADKP</sequence>
<feature type="modified residue" description="4-aspartylphosphate" evidence="3">
    <location>
        <position position="53"/>
    </location>
</feature>